<gene>
    <name evidence="7" type="ORF">JQ619_10730</name>
</gene>
<sequence length="335" mass="35878">MTTRTATNKNKILVTESFSAKGRALLTARDDVEMIEFPNMISAADFSALLKSHAPVHGVALGATRFGEPELLAAGDMKVVTRIGVGFDAVDVPALSKHKVPLMVAGTANSPSVAEQALFMMLTLAKRANEMHAMVRDGTWDSRLGVLPFDLYGKTVLIIGFGRIGTRTAKRCQAMEMQVLVYDPYKPAADITAAGCEPVADLDAALPRADFVSIHCPKTPETIGLFNAARLRLMKPTAYLINTARGGLIDEAALYDALSSGRLAGAGLDVFEQEPPPVGHALHALPNVIMAPHVAGVTREAVDRMSEQTARNILSVLDGDPIRQNVINQDVLDVK</sequence>
<dbReference type="Gene3D" id="3.40.50.720">
    <property type="entry name" value="NAD(P)-binding Rossmann-like Domain"/>
    <property type="match status" value="2"/>
</dbReference>
<evidence type="ECO:0000256" key="3">
    <source>
        <dbReference type="ARBA" id="ARBA00023027"/>
    </source>
</evidence>
<comment type="similarity">
    <text evidence="1 4">Belongs to the D-isomer specific 2-hydroxyacid dehydrogenase family.</text>
</comment>
<reference evidence="8" key="1">
    <citation type="journal article" date="2021" name="ISME J.">
        <title>Evolutionary origin and ecological implication of a unique nif island in free-living Bradyrhizobium lineages.</title>
        <authorList>
            <person name="Tao J."/>
        </authorList>
    </citation>
    <scope>NUCLEOTIDE SEQUENCE [LARGE SCALE GENOMIC DNA]</scope>
    <source>
        <strain evidence="8">SZCCT0094</strain>
    </source>
</reference>
<dbReference type="PROSITE" id="PS00671">
    <property type="entry name" value="D_2_HYDROXYACID_DH_3"/>
    <property type="match status" value="1"/>
</dbReference>
<protein>
    <submittedName>
        <fullName evidence="7">Hydroxyacid dehydrogenase</fullName>
    </submittedName>
</protein>
<name>A0ABS5G4X9_9BRAD</name>
<keyword evidence="2 4" id="KW-0560">Oxidoreductase</keyword>
<dbReference type="EMBL" id="JAFCLK010000008">
    <property type="protein sequence ID" value="MBR1136240.1"/>
    <property type="molecule type" value="Genomic_DNA"/>
</dbReference>
<dbReference type="Pfam" id="PF00389">
    <property type="entry name" value="2-Hacid_dh"/>
    <property type="match status" value="1"/>
</dbReference>
<evidence type="ECO:0000256" key="4">
    <source>
        <dbReference type="RuleBase" id="RU003719"/>
    </source>
</evidence>
<dbReference type="PROSITE" id="PS00670">
    <property type="entry name" value="D_2_HYDROXYACID_DH_2"/>
    <property type="match status" value="1"/>
</dbReference>
<proteinExistence type="inferred from homology"/>
<dbReference type="Proteomes" id="UP001314635">
    <property type="component" value="Unassembled WGS sequence"/>
</dbReference>
<accession>A0ABS5G4X9</accession>
<dbReference type="InterPro" id="IPR050857">
    <property type="entry name" value="D-2-hydroxyacid_DH"/>
</dbReference>
<dbReference type="CDD" id="cd12173">
    <property type="entry name" value="PGDH_4"/>
    <property type="match status" value="1"/>
</dbReference>
<evidence type="ECO:0000256" key="1">
    <source>
        <dbReference type="ARBA" id="ARBA00005854"/>
    </source>
</evidence>
<dbReference type="PANTHER" id="PTHR42789:SF1">
    <property type="entry name" value="D-ISOMER SPECIFIC 2-HYDROXYACID DEHYDROGENASE FAMILY PROTEIN (AFU_ORTHOLOGUE AFUA_6G10090)"/>
    <property type="match status" value="1"/>
</dbReference>
<dbReference type="SUPFAM" id="SSF51735">
    <property type="entry name" value="NAD(P)-binding Rossmann-fold domains"/>
    <property type="match status" value="1"/>
</dbReference>
<evidence type="ECO:0000256" key="2">
    <source>
        <dbReference type="ARBA" id="ARBA00023002"/>
    </source>
</evidence>
<dbReference type="InterPro" id="IPR029753">
    <property type="entry name" value="D-isomer_DH_CS"/>
</dbReference>
<dbReference type="Pfam" id="PF02826">
    <property type="entry name" value="2-Hacid_dh_C"/>
    <property type="match status" value="1"/>
</dbReference>
<evidence type="ECO:0000259" key="5">
    <source>
        <dbReference type="Pfam" id="PF00389"/>
    </source>
</evidence>
<organism evidence="7 8">
    <name type="scientific">Bradyrhizobium denitrificans</name>
    <dbReference type="NCBI Taxonomy" id="2734912"/>
    <lineage>
        <taxon>Bacteria</taxon>
        <taxon>Pseudomonadati</taxon>
        <taxon>Pseudomonadota</taxon>
        <taxon>Alphaproteobacteria</taxon>
        <taxon>Hyphomicrobiales</taxon>
        <taxon>Nitrobacteraceae</taxon>
        <taxon>Bradyrhizobium</taxon>
    </lineage>
</organism>
<dbReference type="PANTHER" id="PTHR42789">
    <property type="entry name" value="D-ISOMER SPECIFIC 2-HYDROXYACID DEHYDROGENASE FAMILY PROTEIN (AFU_ORTHOLOGUE AFUA_6G10090)"/>
    <property type="match status" value="1"/>
</dbReference>
<keyword evidence="3" id="KW-0520">NAD</keyword>
<dbReference type="InterPro" id="IPR036291">
    <property type="entry name" value="NAD(P)-bd_dom_sf"/>
</dbReference>
<evidence type="ECO:0000313" key="7">
    <source>
        <dbReference type="EMBL" id="MBR1136240.1"/>
    </source>
</evidence>
<evidence type="ECO:0000259" key="6">
    <source>
        <dbReference type="Pfam" id="PF02826"/>
    </source>
</evidence>
<feature type="domain" description="D-isomer specific 2-hydroxyacid dehydrogenase catalytic" evidence="5">
    <location>
        <begin position="12"/>
        <end position="326"/>
    </location>
</feature>
<comment type="caution">
    <text evidence="7">The sequence shown here is derived from an EMBL/GenBank/DDBJ whole genome shotgun (WGS) entry which is preliminary data.</text>
</comment>
<dbReference type="InterPro" id="IPR006140">
    <property type="entry name" value="D-isomer_DH_NAD-bd"/>
</dbReference>
<evidence type="ECO:0000313" key="8">
    <source>
        <dbReference type="Proteomes" id="UP001314635"/>
    </source>
</evidence>
<dbReference type="RefSeq" id="WP_172236526.1">
    <property type="nucleotide sequence ID" value="NZ_JABFDP010000009.1"/>
</dbReference>
<dbReference type="InterPro" id="IPR006139">
    <property type="entry name" value="D-isomer_2_OHA_DH_cat_dom"/>
</dbReference>
<keyword evidence="8" id="KW-1185">Reference proteome</keyword>
<feature type="domain" description="D-isomer specific 2-hydroxyacid dehydrogenase NAD-binding" evidence="6">
    <location>
        <begin position="119"/>
        <end position="295"/>
    </location>
</feature>
<dbReference type="SUPFAM" id="SSF52283">
    <property type="entry name" value="Formate/glycerate dehydrogenase catalytic domain-like"/>
    <property type="match status" value="1"/>
</dbReference>